<proteinExistence type="predicted"/>
<comment type="caution">
    <text evidence="2">The sequence shown here is derived from an EMBL/GenBank/DDBJ whole genome shotgun (WGS) entry which is preliminary data.</text>
</comment>
<evidence type="ECO:0000313" key="2">
    <source>
        <dbReference type="EMBL" id="MFD0687358.1"/>
    </source>
</evidence>
<reference evidence="3" key="1">
    <citation type="journal article" date="2019" name="Int. J. Syst. Evol. Microbiol.">
        <title>The Global Catalogue of Microorganisms (GCM) 10K type strain sequencing project: providing services to taxonomists for standard genome sequencing and annotation.</title>
        <authorList>
            <consortium name="The Broad Institute Genomics Platform"/>
            <consortium name="The Broad Institute Genome Sequencing Center for Infectious Disease"/>
            <person name="Wu L."/>
            <person name="Ma J."/>
        </authorList>
    </citation>
    <scope>NUCLEOTIDE SEQUENCE [LARGE SCALE GENOMIC DNA]</scope>
    <source>
        <strain evidence="3">JCM 9371</strain>
    </source>
</reference>
<feature type="region of interest" description="Disordered" evidence="1">
    <location>
        <begin position="1"/>
        <end position="163"/>
    </location>
</feature>
<dbReference type="RefSeq" id="WP_242619334.1">
    <property type="nucleotide sequence ID" value="NZ_CAACUY010000069.1"/>
</dbReference>
<evidence type="ECO:0000256" key="1">
    <source>
        <dbReference type="SAM" id="MobiDB-lite"/>
    </source>
</evidence>
<organism evidence="2 3">
    <name type="scientific">Actinomadura fibrosa</name>
    <dbReference type="NCBI Taxonomy" id="111802"/>
    <lineage>
        <taxon>Bacteria</taxon>
        <taxon>Bacillati</taxon>
        <taxon>Actinomycetota</taxon>
        <taxon>Actinomycetes</taxon>
        <taxon>Streptosporangiales</taxon>
        <taxon>Thermomonosporaceae</taxon>
        <taxon>Actinomadura</taxon>
    </lineage>
</organism>
<feature type="compositionally biased region" description="Polar residues" evidence="1">
    <location>
        <begin position="127"/>
        <end position="138"/>
    </location>
</feature>
<evidence type="ECO:0000313" key="3">
    <source>
        <dbReference type="Proteomes" id="UP001597063"/>
    </source>
</evidence>
<keyword evidence="3" id="KW-1185">Reference proteome</keyword>
<sequence length="163" mass="16627">MLRTPDPGSSSWPGLPTPTARDWKGHGYPGQLPNAVALLPTPRTSDTNGPGTHGDGGPDLRTVVSLLPTPRATDGTKGGPNQRGSAGDLMLSSAVSRLLPTPTATNAHGNDRNNHGRLLLPGVAKTLTPSTGATTDPRSTGGPASSDAPHPRQLSLDEITDPG</sequence>
<protein>
    <submittedName>
        <fullName evidence="2">Uncharacterized protein</fullName>
    </submittedName>
</protein>
<dbReference type="Proteomes" id="UP001597063">
    <property type="component" value="Unassembled WGS sequence"/>
</dbReference>
<gene>
    <name evidence="2" type="ORF">ACFQZM_22870</name>
</gene>
<accession>A0ABW2XPH6</accession>
<name>A0ABW2XPH6_9ACTN</name>
<dbReference type="EMBL" id="JBHTGP010000012">
    <property type="protein sequence ID" value="MFD0687358.1"/>
    <property type="molecule type" value="Genomic_DNA"/>
</dbReference>